<dbReference type="SMART" id="SM00938">
    <property type="entry name" value="P-II"/>
    <property type="match status" value="1"/>
</dbReference>
<accession>A0A069CZ75</accession>
<dbReference type="PRINTS" id="PR00340">
    <property type="entry name" value="PIIGLNB"/>
</dbReference>
<gene>
    <name evidence="1" type="ORF">JCM15093_456</name>
</gene>
<comment type="caution">
    <text evidence="1">The sequence shown here is derived from an EMBL/GenBank/DDBJ whole genome shotgun (WGS) entry which is preliminary data.</text>
</comment>
<dbReference type="STRING" id="1121097.GCA_000428125_01109"/>
<dbReference type="GO" id="GO:0030234">
    <property type="term" value="F:enzyme regulator activity"/>
    <property type="evidence" value="ECO:0007669"/>
    <property type="project" value="InterPro"/>
</dbReference>
<dbReference type="RefSeq" id="WP_024995545.1">
    <property type="nucleotide sequence ID" value="NZ_BAJS01000002.1"/>
</dbReference>
<dbReference type="GO" id="GO:0006808">
    <property type="term" value="P:regulation of nitrogen utilization"/>
    <property type="evidence" value="ECO:0007669"/>
    <property type="project" value="InterPro"/>
</dbReference>
<dbReference type="InterPro" id="IPR011322">
    <property type="entry name" value="N-reg_PII-like_a/b"/>
</dbReference>
<dbReference type="GO" id="GO:0005524">
    <property type="term" value="F:ATP binding"/>
    <property type="evidence" value="ECO:0007669"/>
    <property type="project" value="TreeGrafter"/>
</dbReference>
<name>A0A069CZ75_9BACE</name>
<dbReference type="InterPro" id="IPR002187">
    <property type="entry name" value="N-reg_PII"/>
</dbReference>
<dbReference type="Pfam" id="PF00543">
    <property type="entry name" value="P-II"/>
    <property type="match status" value="1"/>
</dbReference>
<dbReference type="OrthoDB" id="9802729at2"/>
<protein>
    <submittedName>
        <fullName evidence="1">Nitrogen regulatory protein P-II</fullName>
    </submittedName>
</protein>
<dbReference type="GO" id="GO:0005829">
    <property type="term" value="C:cytosol"/>
    <property type="evidence" value="ECO:0007669"/>
    <property type="project" value="TreeGrafter"/>
</dbReference>
<keyword evidence="2" id="KW-1185">Reference proteome</keyword>
<dbReference type="AlphaFoldDB" id="A0A069CZ75"/>
<dbReference type="Proteomes" id="UP000027601">
    <property type="component" value="Unassembled WGS sequence"/>
</dbReference>
<reference evidence="1 2" key="1">
    <citation type="journal article" date="2015" name="Microbes Environ.">
        <title>Distribution and evolution of nitrogen fixation genes in the phylum bacteroidetes.</title>
        <authorList>
            <person name="Inoue J."/>
            <person name="Oshima K."/>
            <person name="Suda W."/>
            <person name="Sakamoto M."/>
            <person name="Iino T."/>
            <person name="Noda S."/>
            <person name="Hongoh Y."/>
            <person name="Hattori M."/>
            <person name="Ohkuma M."/>
        </authorList>
    </citation>
    <scope>NUCLEOTIDE SEQUENCE [LARGE SCALE GENOMIC DNA]</scope>
    <source>
        <strain evidence="1 2">JCM 15093</strain>
    </source>
</reference>
<dbReference type="EMBL" id="BAJS01000002">
    <property type="protein sequence ID" value="GAK35366.1"/>
    <property type="molecule type" value="Genomic_DNA"/>
</dbReference>
<dbReference type="Gene3D" id="3.30.70.120">
    <property type="match status" value="1"/>
</dbReference>
<evidence type="ECO:0000313" key="2">
    <source>
        <dbReference type="Proteomes" id="UP000027601"/>
    </source>
</evidence>
<sequence length="121" mass="13274">MKLILAIIRIAKMQETKIALQEAGLPSFTAMPVLGRGKGHGDLEKAELYAPEHQELISTTPRLKSKRMITLMVTDEKKDLAVETIIKTNQTGQSGDGKVFVIDSSDSVHIRTGEKGDKTLD</sequence>
<dbReference type="PANTHER" id="PTHR30115:SF11">
    <property type="entry name" value="NITROGEN REGULATORY PROTEIN P-II HOMOLOG"/>
    <property type="match status" value="1"/>
</dbReference>
<evidence type="ECO:0000313" key="1">
    <source>
        <dbReference type="EMBL" id="GAK35366.1"/>
    </source>
</evidence>
<proteinExistence type="predicted"/>
<dbReference type="SUPFAM" id="SSF54913">
    <property type="entry name" value="GlnB-like"/>
    <property type="match status" value="1"/>
</dbReference>
<dbReference type="PANTHER" id="PTHR30115">
    <property type="entry name" value="NITROGEN REGULATORY PROTEIN P-II"/>
    <property type="match status" value="1"/>
</dbReference>
<organism evidence="1 2">
    <name type="scientific">Bacteroides graminisolvens DSM 19988 = JCM 15093</name>
    <dbReference type="NCBI Taxonomy" id="1121097"/>
    <lineage>
        <taxon>Bacteria</taxon>
        <taxon>Pseudomonadati</taxon>
        <taxon>Bacteroidota</taxon>
        <taxon>Bacteroidia</taxon>
        <taxon>Bacteroidales</taxon>
        <taxon>Bacteroidaceae</taxon>
        <taxon>Bacteroides</taxon>
    </lineage>
</organism>
<dbReference type="PROSITE" id="PS51343">
    <property type="entry name" value="PII_GLNB_DOM"/>
    <property type="match status" value="1"/>
</dbReference>
<dbReference type="InterPro" id="IPR015867">
    <property type="entry name" value="N-reg_PII/ATP_PRibTrfase_C"/>
</dbReference>
<dbReference type="eggNOG" id="COG0347">
    <property type="taxonomic scope" value="Bacteria"/>
</dbReference>